<comment type="catalytic activity">
    <reaction evidence="10">
        <text>7,8-dihydroneopterin = 6-hydroxymethyl-7,8-dihydropterin + glycolaldehyde</text>
        <dbReference type="Rhea" id="RHEA:10540"/>
        <dbReference type="ChEBI" id="CHEBI:17001"/>
        <dbReference type="ChEBI" id="CHEBI:17071"/>
        <dbReference type="ChEBI" id="CHEBI:44841"/>
        <dbReference type="EC" id="4.1.2.25"/>
    </reaction>
</comment>
<dbReference type="InterPro" id="IPR006156">
    <property type="entry name" value="Dihydroneopterin_aldolase"/>
</dbReference>
<evidence type="ECO:0000256" key="3">
    <source>
        <dbReference type="ARBA" id="ARBA00009640"/>
    </source>
</evidence>
<dbReference type="Pfam" id="PF02152">
    <property type="entry name" value="FolB"/>
    <property type="match status" value="1"/>
</dbReference>
<keyword evidence="6" id="KW-0418">Kinase</keyword>
<keyword evidence="7" id="KW-0067">ATP-binding</keyword>
<dbReference type="InterPro" id="IPR006157">
    <property type="entry name" value="FolB_dom"/>
</dbReference>
<dbReference type="PROSITE" id="PS00794">
    <property type="entry name" value="HPPK"/>
    <property type="match status" value="1"/>
</dbReference>
<protein>
    <recommendedName>
        <fullName evidence="10">Bifunctional folate synthesis protein</fullName>
    </recommendedName>
    <domain>
        <recommendedName>
            <fullName evidence="10">Dihydroneopterin aldolase</fullName>
            <shortName evidence="10">DHNA</shortName>
            <ecNumber evidence="10">4.1.2.25</ecNumber>
        </recommendedName>
        <alternativeName>
            <fullName evidence="10">7,8-dihydroneopterin aldolase</fullName>
        </alternativeName>
    </domain>
    <domain>
        <recommendedName>
            <fullName evidence="10">2-amino-4-hydroxy-6-hydroxymethyldihydropteridine pyrophosphokinase</fullName>
            <ecNumber evidence="10">2.7.6.3</ecNumber>
        </recommendedName>
        <alternativeName>
            <fullName evidence="10">6-hydroxymethyl-7,8-dihydropterin pyrophosphokinase</fullName>
            <shortName evidence="10">PPPK</shortName>
        </alternativeName>
        <alternativeName>
            <fullName evidence="10">7,8-dihydro-6-hydroxymethylpterin pyrophosphokinase</fullName>
            <shortName evidence="10">HPPK</shortName>
        </alternativeName>
    </domain>
</protein>
<organism evidence="12 13">
    <name type="scientific">Acidomonas methanolica NBRC 104435</name>
    <dbReference type="NCBI Taxonomy" id="1231351"/>
    <lineage>
        <taxon>Bacteria</taxon>
        <taxon>Pseudomonadati</taxon>
        <taxon>Pseudomonadota</taxon>
        <taxon>Alphaproteobacteria</taxon>
        <taxon>Acetobacterales</taxon>
        <taxon>Acetobacteraceae</taxon>
        <taxon>Acidomonas</taxon>
    </lineage>
</organism>
<sequence>MRMTSIDVTGLTVFARHGVHPEESRLGQRFVLDLHVEADLAAAIAADDYAQAVCYGALCEMVVEIVSTERFRLIETLAAHVAEAALERFAPARHVRVTVHKPAAPIALPTGNVSVTVTRDRMLPVAFALGSNQGESEAVLALAVNRLSTIVGVRIDAVSGLYRTAPQGVEDQPDFLNLCVVGRTSLAPLALLRAAKDIELELGRVAGRRWGPRVVDVDLLCLGERRWHDHVLTLPHPRLTERAFVLAPLAEIAPELRIAGRTVRDLLNDLSRSPGDVIALTAREAGAVREERE</sequence>
<comment type="pathway">
    <text evidence="10">Cofactor biosynthesis; tetrahydrofolate biosynthesis; 2-amino-4-hydroxy-6-hydroxymethyl-7,8-dihydropteridine diphosphate from 7,8-dihydroneopterin triphosphate: step 3/4.</text>
</comment>
<evidence type="ECO:0000256" key="1">
    <source>
        <dbReference type="ARBA" id="ARBA00005051"/>
    </source>
</evidence>
<dbReference type="SUPFAM" id="SSF55083">
    <property type="entry name" value="6-hydroxymethyl-7,8-dihydropterin pyrophosphokinase, HPPK"/>
    <property type="match status" value="1"/>
</dbReference>
<keyword evidence="13" id="KW-1185">Reference proteome</keyword>
<dbReference type="InterPro" id="IPR035907">
    <property type="entry name" value="Hppk_sf"/>
</dbReference>
<dbReference type="GO" id="GO:0046654">
    <property type="term" value="P:tetrahydrofolate biosynthetic process"/>
    <property type="evidence" value="ECO:0007669"/>
    <property type="project" value="UniProtKB-UniRule"/>
</dbReference>
<keyword evidence="5" id="KW-0547">Nucleotide-binding</keyword>
<evidence type="ECO:0000256" key="6">
    <source>
        <dbReference type="ARBA" id="ARBA00022777"/>
    </source>
</evidence>
<dbReference type="GO" id="GO:0004150">
    <property type="term" value="F:dihydroneopterin aldolase activity"/>
    <property type="evidence" value="ECO:0007669"/>
    <property type="project" value="UniProtKB-UniRule"/>
</dbReference>
<dbReference type="NCBIfam" id="TIGR01498">
    <property type="entry name" value="folK"/>
    <property type="match status" value="1"/>
</dbReference>
<dbReference type="PANTHER" id="PTHR43071">
    <property type="entry name" value="2-AMINO-4-HYDROXY-6-HYDROXYMETHYLDIHYDROPTERIDINE PYROPHOSPHOKINASE"/>
    <property type="match status" value="1"/>
</dbReference>
<feature type="domain" description="7,8-dihydro-6-hydroxymethylpterin-pyrophosphokinase" evidence="11">
    <location>
        <begin position="209"/>
        <end position="220"/>
    </location>
</feature>
<name>A0A023D602_ACIMT</name>
<dbReference type="SMART" id="SM00905">
    <property type="entry name" value="FolB"/>
    <property type="match status" value="1"/>
</dbReference>
<keyword evidence="10" id="KW-0456">Lyase</keyword>
<dbReference type="EMBL" id="BAND01000064">
    <property type="protein sequence ID" value="GAJ29524.1"/>
    <property type="molecule type" value="Genomic_DNA"/>
</dbReference>
<dbReference type="NCBIfam" id="TIGR00526">
    <property type="entry name" value="folB_dom"/>
    <property type="match status" value="1"/>
</dbReference>
<dbReference type="NCBIfam" id="TIGR00525">
    <property type="entry name" value="folB"/>
    <property type="match status" value="1"/>
</dbReference>
<keyword evidence="4" id="KW-0808">Transferase</keyword>
<comment type="caution">
    <text evidence="12">The sequence shown here is derived from an EMBL/GenBank/DDBJ whole genome shotgun (WGS) entry which is preliminary data.</text>
</comment>
<comment type="function">
    <text evidence="9">Catalyzes the transfer of pyrophosphate from adenosine triphosphate (ATP) to 6-hydroxymethyl-7,8-dihydropterin, an enzymatic step in folate biosynthesis pathway.</text>
</comment>
<dbReference type="GO" id="GO:0016301">
    <property type="term" value="F:kinase activity"/>
    <property type="evidence" value="ECO:0007669"/>
    <property type="project" value="UniProtKB-KW"/>
</dbReference>
<evidence type="ECO:0000259" key="11">
    <source>
        <dbReference type="PROSITE" id="PS00794"/>
    </source>
</evidence>
<evidence type="ECO:0000256" key="10">
    <source>
        <dbReference type="RuleBase" id="RU362079"/>
    </source>
</evidence>
<dbReference type="Proteomes" id="UP000019760">
    <property type="component" value="Unassembled WGS sequence"/>
</dbReference>
<dbReference type="EC" id="2.7.6.3" evidence="10"/>
<evidence type="ECO:0000313" key="12">
    <source>
        <dbReference type="EMBL" id="GAJ29524.1"/>
    </source>
</evidence>
<evidence type="ECO:0000256" key="4">
    <source>
        <dbReference type="ARBA" id="ARBA00022679"/>
    </source>
</evidence>
<reference evidence="13" key="1">
    <citation type="journal article" date="2014" name="FEMS Microbiol. Lett.">
        <title>Draft Genomic DNA Sequence of the Facultatively Methylotrophic Bacterium Acidomonas methanolica type strain MB58.</title>
        <authorList>
            <person name="Higashiura N."/>
            <person name="Hadano H."/>
            <person name="Hirakawa H."/>
            <person name="Matsutani M."/>
            <person name="Takabe S."/>
            <person name="Matsushita K."/>
            <person name="Azuma Y."/>
        </authorList>
    </citation>
    <scope>NUCLEOTIDE SEQUENCE [LARGE SCALE GENOMIC DNA]</scope>
    <source>
        <strain evidence="13">MB58</strain>
    </source>
</reference>
<reference evidence="12 13" key="2">
    <citation type="journal article" date="2014" name="FEMS Microbiol. Lett.">
        <title>Draft genomic DNA sequence of the facultatively methylotrophic bacterium Acidomonas methanolica type strain MB58.</title>
        <authorList>
            <person name="Higashiura N."/>
            <person name="Hadano H."/>
            <person name="Hirakawa H."/>
            <person name="Matsutani M."/>
            <person name="Takabe S."/>
            <person name="Matsushita K."/>
            <person name="Azuma Y."/>
        </authorList>
    </citation>
    <scope>NUCLEOTIDE SEQUENCE [LARGE SCALE GENOMIC DNA]</scope>
    <source>
        <strain evidence="12 13">MB58</strain>
    </source>
</reference>
<keyword evidence="8 10" id="KW-0289">Folate biosynthesis</keyword>
<dbReference type="GO" id="GO:0005524">
    <property type="term" value="F:ATP binding"/>
    <property type="evidence" value="ECO:0007669"/>
    <property type="project" value="UniProtKB-KW"/>
</dbReference>
<evidence type="ECO:0000256" key="5">
    <source>
        <dbReference type="ARBA" id="ARBA00022741"/>
    </source>
</evidence>
<proteinExistence type="inferred from homology"/>
<dbReference type="Gene3D" id="3.30.70.560">
    <property type="entry name" value="7,8-Dihydro-6-hydroxymethylpterin-pyrophosphokinase HPPK"/>
    <property type="match status" value="1"/>
</dbReference>
<accession>A0A023D602</accession>
<comment type="function">
    <text evidence="10">Catalyzes the conversion of 7,8-dihydroneopterin to 6-hydroxymethyl-7,8-dihydropterin.</text>
</comment>
<evidence type="ECO:0000256" key="2">
    <source>
        <dbReference type="ARBA" id="ARBA00005810"/>
    </source>
</evidence>
<dbReference type="InterPro" id="IPR000550">
    <property type="entry name" value="Hppk"/>
</dbReference>
<evidence type="ECO:0000256" key="7">
    <source>
        <dbReference type="ARBA" id="ARBA00022840"/>
    </source>
</evidence>
<comment type="similarity">
    <text evidence="2">Belongs to the HPPK family.</text>
</comment>
<evidence type="ECO:0000313" key="13">
    <source>
        <dbReference type="Proteomes" id="UP000019760"/>
    </source>
</evidence>
<comment type="similarity">
    <text evidence="3">In the N-terminal section; belongs to the DHNA family.</text>
</comment>
<gene>
    <name evidence="12" type="ORF">Amme_064_018</name>
</gene>
<dbReference type="GO" id="GO:0046656">
    <property type="term" value="P:folic acid biosynthetic process"/>
    <property type="evidence" value="ECO:0007669"/>
    <property type="project" value="UniProtKB-UniRule"/>
</dbReference>
<dbReference type="InterPro" id="IPR043133">
    <property type="entry name" value="GTP-CH-I_C/QueF"/>
</dbReference>
<dbReference type="OrthoDB" id="9808041at2"/>
<dbReference type="UniPathway" id="UPA00077">
    <property type="reaction ID" value="UER00154"/>
</dbReference>
<dbReference type="AlphaFoldDB" id="A0A023D602"/>
<comment type="similarity">
    <text evidence="10">Belongs to the DHNA family.</text>
</comment>
<dbReference type="Gene3D" id="3.30.1130.10">
    <property type="match status" value="1"/>
</dbReference>
<comment type="pathway">
    <text evidence="1">Cofactor biosynthesis; tetrahydrofolate biosynthesis; 2-amino-4-hydroxy-6-hydroxymethyl-7,8-dihydropteridine diphosphate from 7,8-dihydroneopterin triphosphate: step 4/4.</text>
</comment>
<dbReference type="GO" id="GO:0003848">
    <property type="term" value="F:2-amino-4-hydroxy-6-hydroxymethyldihydropteridine diphosphokinase activity"/>
    <property type="evidence" value="ECO:0007669"/>
    <property type="project" value="UniProtKB-EC"/>
</dbReference>
<dbReference type="EC" id="4.1.2.25" evidence="10"/>
<dbReference type="CDD" id="cd00483">
    <property type="entry name" value="HPPK"/>
    <property type="match status" value="1"/>
</dbReference>
<dbReference type="PANTHER" id="PTHR43071:SF1">
    <property type="entry name" value="2-AMINO-4-HYDROXY-6-HYDROXYMETHYLDIHYDROPTERIDINE PYROPHOSPHOKINASE"/>
    <property type="match status" value="1"/>
</dbReference>
<evidence type="ECO:0000256" key="9">
    <source>
        <dbReference type="ARBA" id="ARBA00029409"/>
    </source>
</evidence>
<evidence type="ECO:0000256" key="8">
    <source>
        <dbReference type="ARBA" id="ARBA00022909"/>
    </source>
</evidence>
<dbReference type="Pfam" id="PF01288">
    <property type="entry name" value="HPPK"/>
    <property type="match status" value="1"/>
</dbReference>
<dbReference type="SUPFAM" id="SSF55620">
    <property type="entry name" value="Tetrahydrobiopterin biosynthesis enzymes-like"/>
    <property type="match status" value="1"/>
</dbReference>